<dbReference type="InterPro" id="IPR013762">
    <property type="entry name" value="Integrase-like_cat_sf"/>
</dbReference>
<evidence type="ECO:0000313" key="3">
    <source>
        <dbReference type="EMBL" id="MEI5996271.1"/>
    </source>
</evidence>
<dbReference type="SUPFAM" id="SSF56349">
    <property type="entry name" value="DNA breaking-rejoining enzymes"/>
    <property type="match status" value="1"/>
</dbReference>
<sequence>MHSALEALPQTNEREIAEYERLHFLSAFLYWLALRVREIEGHKLDDFVRVEGVLWWRPEDTTFPDGHMKVPAEMEAAFARYTAHLSSRRVKLDRSVGQLPVLQSTLNFQPIGARRLHQILKSLFAQAAGRLPPGASLAREQLMHASAHWLRHTGIKAVASSGVSASETQGFARHAKFESTAPYLASESEEQAHQRVQTRKLPAGWLPD</sequence>
<evidence type="ECO:0000256" key="1">
    <source>
        <dbReference type="ARBA" id="ARBA00023172"/>
    </source>
</evidence>
<evidence type="ECO:0000313" key="4">
    <source>
        <dbReference type="Proteomes" id="UP001386437"/>
    </source>
</evidence>
<gene>
    <name evidence="3" type="ORF">H3V53_03335</name>
</gene>
<dbReference type="InterPro" id="IPR011010">
    <property type="entry name" value="DNA_brk_join_enz"/>
</dbReference>
<protein>
    <submittedName>
        <fullName evidence="3">Site-specific integrase</fullName>
    </submittedName>
</protein>
<dbReference type="Gene3D" id="1.10.443.10">
    <property type="entry name" value="Intergrase catalytic core"/>
    <property type="match status" value="1"/>
</dbReference>
<name>A0ABU8IL73_9BURK</name>
<proteinExistence type="predicted"/>
<dbReference type="RefSeq" id="WP_336596708.1">
    <property type="nucleotide sequence ID" value="NZ_JACFYJ010000003.1"/>
</dbReference>
<keyword evidence="4" id="KW-1185">Reference proteome</keyword>
<accession>A0ABU8IL73</accession>
<keyword evidence="1" id="KW-0233">DNA recombination</keyword>
<dbReference type="EMBL" id="JACFYJ010000003">
    <property type="protein sequence ID" value="MEI5996271.1"/>
    <property type="molecule type" value="Genomic_DNA"/>
</dbReference>
<feature type="region of interest" description="Disordered" evidence="2">
    <location>
        <begin position="183"/>
        <end position="208"/>
    </location>
</feature>
<organism evidence="3 4">
    <name type="scientific">Paraburkholderia bengalensis</name>
    <dbReference type="NCBI Taxonomy" id="2747562"/>
    <lineage>
        <taxon>Bacteria</taxon>
        <taxon>Pseudomonadati</taxon>
        <taxon>Pseudomonadota</taxon>
        <taxon>Betaproteobacteria</taxon>
        <taxon>Burkholderiales</taxon>
        <taxon>Burkholderiaceae</taxon>
        <taxon>Paraburkholderia</taxon>
    </lineage>
</organism>
<dbReference type="Proteomes" id="UP001386437">
    <property type="component" value="Unassembled WGS sequence"/>
</dbReference>
<dbReference type="CDD" id="cd00397">
    <property type="entry name" value="DNA_BRE_C"/>
    <property type="match status" value="1"/>
</dbReference>
<evidence type="ECO:0000256" key="2">
    <source>
        <dbReference type="SAM" id="MobiDB-lite"/>
    </source>
</evidence>
<reference evidence="3 4" key="1">
    <citation type="journal article" date="2022" name="Arch. Microbiol.">
        <title>Paraburkholderia bengalensis sp. nov. isolated from roots of Oryza sativa, IR64.</title>
        <authorList>
            <person name="Nag P."/>
            <person name="Mondal N."/>
            <person name="Sarkar J."/>
            <person name="Das S."/>
        </authorList>
    </citation>
    <scope>NUCLEOTIDE SEQUENCE [LARGE SCALE GENOMIC DNA]</scope>
    <source>
        <strain evidence="3 4">IR64_4_BI</strain>
    </source>
</reference>
<comment type="caution">
    <text evidence="3">The sequence shown here is derived from an EMBL/GenBank/DDBJ whole genome shotgun (WGS) entry which is preliminary data.</text>
</comment>